<dbReference type="Pfam" id="PF08448">
    <property type="entry name" value="PAS_4"/>
    <property type="match status" value="1"/>
</dbReference>
<dbReference type="Gene3D" id="3.30.450.20">
    <property type="entry name" value="PAS domain"/>
    <property type="match status" value="3"/>
</dbReference>
<evidence type="ECO:0000313" key="11">
    <source>
        <dbReference type="Proteomes" id="UP000297535"/>
    </source>
</evidence>
<comment type="caution">
    <text evidence="4">Lacks conserved residue(s) required for the propagation of feature annotation.</text>
</comment>
<dbReference type="GO" id="GO:0006355">
    <property type="term" value="P:regulation of DNA-templated transcription"/>
    <property type="evidence" value="ECO:0007669"/>
    <property type="project" value="InterPro"/>
</dbReference>
<dbReference type="InterPro" id="IPR035965">
    <property type="entry name" value="PAS-like_dom_sf"/>
</dbReference>
<dbReference type="InterPro" id="IPR011006">
    <property type="entry name" value="CheY-like_superfamily"/>
</dbReference>
<dbReference type="Proteomes" id="UP000297535">
    <property type="component" value="Unassembled WGS sequence"/>
</dbReference>
<dbReference type="OrthoDB" id="9782655at2"/>
<dbReference type="Gene3D" id="3.40.50.2300">
    <property type="match status" value="1"/>
</dbReference>
<dbReference type="InterPro" id="IPR036388">
    <property type="entry name" value="WH-like_DNA-bd_sf"/>
</dbReference>
<feature type="domain" description="HTH luxR-type" evidence="6">
    <location>
        <begin position="509"/>
        <end position="574"/>
    </location>
</feature>
<evidence type="ECO:0000313" key="10">
    <source>
        <dbReference type="EMBL" id="TGD97657.1"/>
    </source>
</evidence>
<feature type="domain" description="PAC" evidence="9">
    <location>
        <begin position="205"/>
        <end position="257"/>
    </location>
</feature>
<accession>A0A4Z0NML7</accession>
<dbReference type="InterPro" id="IPR016032">
    <property type="entry name" value="Sig_transdc_resp-reg_C-effctor"/>
</dbReference>
<reference evidence="10 11" key="1">
    <citation type="submission" date="2019-04" db="EMBL/GenBank/DDBJ databases">
        <authorList>
            <person name="Feng G."/>
            <person name="Zhu H."/>
        </authorList>
    </citation>
    <scope>NUCLEOTIDE SEQUENCE [LARGE SCALE GENOMIC DNA]</scope>
    <source>
        <strain evidence="10 11">6HR-1</strain>
    </source>
</reference>
<dbReference type="PANTHER" id="PTHR44688">
    <property type="entry name" value="DNA-BINDING TRANSCRIPTIONAL ACTIVATOR DEVR_DOSR"/>
    <property type="match status" value="1"/>
</dbReference>
<dbReference type="PRINTS" id="PR00038">
    <property type="entry name" value="HTHLUXR"/>
</dbReference>
<dbReference type="CDD" id="cd00130">
    <property type="entry name" value="PAS"/>
    <property type="match status" value="2"/>
</dbReference>
<dbReference type="InterPro" id="IPR001789">
    <property type="entry name" value="Sig_transdc_resp-reg_receiver"/>
</dbReference>
<evidence type="ECO:0000256" key="5">
    <source>
        <dbReference type="SAM" id="MobiDB-lite"/>
    </source>
</evidence>
<dbReference type="SUPFAM" id="SSF55785">
    <property type="entry name" value="PYP-like sensor domain (PAS domain)"/>
    <property type="match status" value="3"/>
</dbReference>
<dbReference type="Pfam" id="PF00196">
    <property type="entry name" value="GerE"/>
    <property type="match status" value="1"/>
</dbReference>
<dbReference type="GO" id="GO:0003677">
    <property type="term" value="F:DNA binding"/>
    <property type="evidence" value="ECO:0007669"/>
    <property type="project" value="UniProtKB-KW"/>
</dbReference>
<dbReference type="Gene3D" id="1.10.10.10">
    <property type="entry name" value="Winged helix-like DNA-binding domain superfamily/Winged helix DNA-binding domain"/>
    <property type="match status" value="1"/>
</dbReference>
<keyword evidence="2" id="KW-0238">DNA-binding</keyword>
<dbReference type="InterPro" id="IPR000700">
    <property type="entry name" value="PAS-assoc_C"/>
</dbReference>
<evidence type="ECO:0000259" key="8">
    <source>
        <dbReference type="PROSITE" id="PS50112"/>
    </source>
</evidence>
<dbReference type="GO" id="GO:0000160">
    <property type="term" value="P:phosphorelay signal transduction system"/>
    <property type="evidence" value="ECO:0007669"/>
    <property type="project" value="InterPro"/>
</dbReference>
<dbReference type="InterPro" id="IPR013655">
    <property type="entry name" value="PAS_fold_3"/>
</dbReference>
<dbReference type="PANTHER" id="PTHR44688:SF16">
    <property type="entry name" value="DNA-BINDING TRANSCRIPTIONAL ACTIVATOR DEVR_DOSR"/>
    <property type="match status" value="1"/>
</dbReference>
<sequence>MLNSAFPTYLAWGRDLISFYNDAYRPILGIKPEALGRPFPEVWGESWDQIGPVTERALGGEASYLEDYTVTVNRDGSRENTVWTFAYSPVRDEHGSVRGVLCHVHETTGRVRTEERLRSALREIEVQQARFGTLIEHLPFAAGLFGADGRALLTNPLCRRFLPRGIVPAVDPAVQPQWTGFDAEGRVVSPSDYPFARAVRGEVVQDMSFLHRSREGDESWMRVSGIPVREHDGSIPLAIIVMQDVDREKRAEAALRESEERFRRYAEHSANVLWLADLKSGRLDYLSPAFAQVWGMPVEAMPDLAGWLASVHPEDRDEAAQALERVGDGETLVLGYRILRASDHGVRRIRDTFFPIPGRDGQIRFVGGIAQDVTPDTGQRVYVVAAGEDARHRFGAALQAADYEVQAFASGQAFLKIAGSLMPGCVVLHLEEAGSFGVASALKAARSHLPVVAVGASGGDVGFGVRAMKAGAVDVLEEPWTADGLLLAVRSALVEIRDVADRTRERDASHHRIAALSARERAVLEGLLAGGTNKTIARTLGLSPRTVEIHRAKVMEALGAHTLPEAVLIATAAGVRPADQPGAPGDAAENPLGSRAALTPEIIGGR</sequence>
<feature type="compositionally biased region" description="Low complexity" evidence="5">
    <location>
        <begin position="578"/>
        <end position="588"/>
    </location>
</feature>
<keyword evidence="1" id="KW-0805">Transcription regulation</keyword>
<evidence type="ECO:0000259" key="9">
    <source>
        <dbReference type="PROSITE" id="PS50113"/>
    </source>
</evidence>
<comment type="caution">
    <text evidence="10">The sequence shown here is derived from an EMBL/GenBank/DDBJ whole genome shotgun (WGS) entry which is preliminary data.</text>
</comment>
<dbReference type="SUPFAM" id="SSF52172">
    <property type="entry name" value="CheY-like"/>
    <property type="match status" value="1"/>
</dbReference>
<feature type="domain" description="Response regulatory" evidence="7">
    <location>
        <begin position="380"/>
        <end position="493"/>
    </location>
</feature>
<dbReference type="NCBIfam" id="TIGR00229">
    <property type="entry name" value="sensory_box"/>
    <property type="match status" value="2"/>
</dbReference>
<evidence type="ECO:0000256" key="4">
    <source>
        <dbReference type="PROSITE-ProRule" id="PRU00169"/>
    </source>
</evidence>
<feature type="region of interest" description="Disordered" evidence="5">
    <location>
        <begin position="578"/>
        <end position="606"/>
    </location>
</feature>
<evidence type="ECO:0000259" key="6">
    <source>
        <dbReference type="PROSITE" id="PS50043"/>
    </source>
</evidence>
<feature type="domain" description="PAS" evidence="8">
    <location>
        <begin position="258"/>
        <end position="330"/>
    </location>
</feature>
<dbReference type="InterPro" id="IPR000792">
    <property type="entry name" value="Tscrpt_reg_LuxR_C"/>
</dbReference>
<dbReference type="PROSITE" id="PS50112">
    <property type="entry name" value="PAS"/>
    <property type="match status" value="1"/>
</dbReference>
<keyword evidence="3" id="KW-0804">Transcription</keyword>
<dbReference type="AlphaFoldDB" id="A0A4Z0NML7"/>
<dbReference type="RefSeq" id="WP_135416850.1">
    <property type="nucleotide sequence ID" value="NZ_SRLB01000013.1"/>
</dbReference>
<evidence type="ECO:0000256" key="2">
    <source>
        <dbReference type="ARBA" id="ARBA00023125"/>
    </source>
</evidence>
<dbReference type="SMART" id="SM00091">
    <property type="entry name" value="PAS"/>
    <property type="match status" value="1"/>
</dbReference>
<dbReference type="InterPro" id="IPR000014">
    <property type="entry name" value="PAS"/>
</dbReference>
<dbReference type="SMART" id="SM00421">
    <property type="entry name" value="HTH_LUXR"/>
    <property type="match status" value="1"/>
</dbReference>
<dbReference type="PROSITE" id="PS50110">
    <property type="entry name" value="RESPONSE_REGULATORY"/>
    <property type="match status" value="1"/>
</dbReference>
<dbReference type="PROSITE" id="PS50043">
    <property type="entry name" value="HTH_LUXR_2"/>
    <property type="match status" value="1"/>
</dbReference>
<dbReference type="InterPro" id="IPR013656">
    <property type="entry name" value="PAS_4"/>
</dbReference>
<evidence type="ECO:0000259" key="7">
    <source>
        <dbReference type="PROSITE" id="PS50110"/>
    </source>
</evidence>
<dbReference type="PROSITE" id="PS50113">
    <property type="entry name" value="PAC"/>
    <property type="match status" value="2"/>
</dbReference>
<dbReference type="Pfam" id="PF08447">
    <property type="entry name" value="PAS_3"/>
    <property type="match status" value="1"/>
</dbReference>
<feature type="domain" description="PAC" evidence="9">
    <location>
        <begin position="64"/>
        <end position="119"/>
    </location>
</feature>
<dbReference type="SMART" id="SM00448">
    <property type="entry name" value="REC"/>
    <property type="match status" value="1"/>
</dbReference>
<evidence type="ECO:0000256" key="3">
    <source>
        <dbReference type="ARBA" id="ARBA00023163"/>
    </source>
</evidence>
<proteinExistence type="predicted"/>
<gene>
    <name evidence="10" type="ORF">EU555_18640</name>
</gene>
<name>A0A4Z0NML7_9HYPH</name>
<dbReference type="CDD" id="cd06170">
    <property type="entry name" value="LuxR_C_like"/>
    <property type="match status" value="1"/>
</dbReference>
<organism evidence="10 11">
    <name type="scientific">Methylobacterium nonmethylotrophicum</name>
    <dbReference type="NCBI Taxonomy" id="1141884"/>
    <lineage>
        <taxon>Bacteria</taxon>
        <taxon>Pseudomonadati</taxon>
        <taxon>Pseudomonadota</taxon>
        <taxon>Alphaproteobacteria</taxon>
        <taxon>Hyphomicrobiales</taxon>
        <taxon>Methylobacteriaceae</taxon>
        <taxon>Methylobacterium</taxon>
    </lineage>
</organism>
<dbReference type="SUPFAM" id="SSF46894">
    <property type="entry name" value="C-terminal effector domain of the bipartite response regulators"/>
    <property type="match status" value="1"/>
</dbReference>
<dbReference type="EMBL" id="SRLB01000013">
    <property type="protein sequence ID" value="TGD97657.1"/>
    <property type="molecule type" value="Genomic_DNA"/>
</dbReference>
<protein>
    <submittedName>
        <fullName evidence="10">PAS domain S-box protein</fullName>
    </submittedName>
</protein>
<keyword evidence="11" id="KW-1185">Reference proteome</keyword>
<evidence type="ECO:0000256" key="1">
    <source>
        <dbReference type="ARBA" id="ARBA00023015"/>
    </source>
</evidence>